<dbReference type="Proteomes" id="UP001589750">
    <property type="component" value="Unassembled WGS sequence"/>
</dbReference>
<keyword evidence="3 4" id="KW-0732">Signal</keyword>
<dbReference type="PIRSF" id="PIRSF004846">
    <property type="entry name" value="ModA"/>
    <property type="match status" value="1"/>
</dbReference>
<evidence type="ECO:0000313" key="6">
    <source>
        <dbReference type="Proteomes" id="UP001589750"/>
    </source>
</evidence>
<feature type="chain" id="PRO_5045925969" evidence="4">
    <location>
        <begin position="21"/>
        <end position="258"/>
    </location>
</feature>
<name>A0ABV5K447_9ACTN</name>
<dbReference type="EMBL" id="JBHMDG010000001">
    <property type="protein sequence ID" value="MFB9311524.1"/>
    <property type="molecule type" value="Genomic_DNA"/>
</dbReference>
<dbReference type="PROSITE" id="PS51257">
    <property type="entry name" value="PROKAR_LIPOPROTEIN"/>
    <property type="match status" value="1"/>
</dbReference>
<feature type="signal peptide" evidence="4">
    <location>
        <begin position="1"/>
        <end position="20"/>
    </location>
</feature>
<dbReference type="Pfam" id="PF13531">
    <property type="entry name" value="SBP_bac_11"/>
    <property type="match status" value="1"/>
</dbReference>
<dbReference type="PANTHER" id="PTHR30632:SF0">
    <property type="entry name" value="SULFATE-BINDING PROTEIN"/>
    <property type="match status" value="1"/>
</dbReference>
<keyword evidence="6" id="KW-1185">Reference proteome</keyword>
<proteinExistence type="inferred from homology"/>
<evidence type="ECO:0000256" key="2">
    <source>
        <dbReference type="ARBA" id="ARBA00022723"/>
    </source>
</evidence>
<evidence type="ECO:0000256" key="3">
    <source>
        <dbReference type="ARBA" id="ARBA00022729"/>
    </source>
</evidence>
<organism evidence="5 6">
    <name type="scientific">Nocardioides plantarum</name>
    <dbReference type="NCBI Taxonomy" id="29299"/>
    <lineage>
        <taxon>Bacteria</taxon>
        <taxon>Bacillati</taxon>
        <taxon>Actinomycetota</taxon>
        <taxon>Actinomycetes</taxon>
        <taxon>Propionibacteriales</taxon>
        <taxon>Nocardioidaceae</taxon>
        <taxon>Nocardioides</taxon>
    </lineage>
</organism>
<evidence type="ECO:0000313" key="5">
    <source>
        <dbReference type="EMBL" id="MFB9311524.1"/>
    </source>
</evidence>
<protein>
    <submittedName>
        <fullName evidence="5">Molybdate ABC transporter substrate-binding protein</fullName>
    </submittedName>
</protein>
<gene>
    <name evidence="5" type="primary">modA</name>
    <name evidence="5" type="ORF">ACFFRI_00590</name>
</gene>
<dbReference type="InterPro" id="IPR005950">
    <property type="entry name" value="ModA"/>
</dbReference>
<dbReference type="PANTHER" id="PTHR30632">
    <property type="entry name" value="MOLYBDATE-BINDING PERIPLASMIC PROTEIN"/>
    <property type="match status" value="1"/>
</dbReference>
<evidence type="ECO:0000256" key="4">
    <source>
        <dbReference type="SAM" id="SignalP"/>
    </source>
</evidence>
<dbReference type="Gene3D" id="3.40.190.10">
    <property type="entry name" value="Periplasmic binding protein-like II"/>
    <property type="match status" value="2"/>
</dbReference>
<dbReference type="NCBIfam" id="TIGR01256">
    <property type="entry name" value="modA"/>
    <property type="match status" value="1"/>
</dbReference>
<keyword evidence="2" id="KW-0479">Metal-binding</keyword>
<comment type="similarity">
    <text evidence="1">Belongs to the bacterial solute-binding protein ModA family.</text>
</comment>
<sequence>MTPRRLVPVLALTLLAPVLAACGGSDGGDGGDGGTTLTVYAAASLKKTFGELKTEFEETHDGVTVDLVLGGSADLVTQLQNGADDDADVFASADTKNMDTLTDDDLQGQDPQDFATNTLEIVTPPDNPAGVRTLQDLTGDLDLVLCAPEVPCGAAAQKVAEAAGLTFDPVSEEQSVADVLGKVTSGQADAGLVYVTDVLAAGDDVLGIEFPESSEVVNTYPITTIKGSDQADLAKEFVDLVLGDQGQQVLQAAGFGAP</sequence>
<reference evidence="5 6" key="1">
    <citation type="submission" date="2024-09" db="EMBL/GenBank/DDBJ databases">
        <authorList>
            <person name="Sun Q."/>
            <person name="Mori K."/>
        </authorList>
    </citation>
    <scope>NUCLEOTIDE SEQUENCE [LARGE SCALE GENOMIC DNA]</scope>
    <source>
        <strain evidence="5 6">JCM 9626</strain>
    </source>
</reference>
<accession>A0ABV5K447</accession>
<evidence type="ECO:0000256" key="1">
    <source>
        <dbReference type="ARBA" id="ARBA00009175"/>
    </source>
</evidence>
<dbReference type="RefSeq" id="WP_140008679.1">
    <property type="nucleotide sequence ID" value="NZ_JBHMDG010000001.1"/>
</dbReference>
<dbReference type="InterPro" id="IPR050682">
    <property type="entry name" value="ModA/WtpA"/>
</dbReference>
<comment type="caution">
    <text evidence="5">The sequence shown here is derived from an EMBL/GenBank/DDBJ whole genome shotgun (WGS) entry which is preliminary data.</text>
</comment>
<dbReference type="SUPFAM" id="SSF53850">
    <property type="entry name" value="Periplasmic binding protein-like II"/>
    <property type="match status" value="1"/>
</dbReference>